<evidence type="ECO:0000313" key="2">
    <source>
        <dbReference type="Proteomes" id="UP001500604"/>
    </source>
</evidence>
<dbReference type="Pfam" id="PF22011">
    <property type="entry name" value="DUF6931"/>
    <property type="match status" value="1"/>
</dbReference>
<protein>
    <recommendedName>
        <fullName evidence="3">Twin-arginine translocation pathway signal</fullName>
    </recommendedName>
</protein>
<organism evidence="1 2">
    <name type="scientific">Kistimonas scapharcae</name>
    <dbReference type="NCBI Taxonomy" id="1036133"/>
    <lineage>
        <taxon>Bacteria</taxon>
        <taxon>Pseudomonadati</taxon>
        <taxon>Pseudomonadota</taxon>
        <taxon>Gammaproteobacteria</taxon>
        <taxon>Oceanospirillales</taxon>
        <taxon>Endozoicomonadaceae</taxon>
        <taxon>Kistimonas</taxon>
    </lineage>
</organism>
<accession>A0ABP8UZA8</accession>
<dbReference type="Proteomes" id="UP001500604">
    <property type="component" value="Unassembled WGS sequence"/>
</dbReference>
<sequence length="195" mass="20924">MAAYLKIPHALADDILALYQPSDNTLACREDGQSPATFIDALKNAGHYPDLVIFLAHALPVREAIWWACCCTDHRSDWNEAETRAIQAACAWVTVPDETNRRHAEAMAHAAGLETAPGWVSQAAFWSGGSLTEKGQPAVQPPPNLYAHAVAGAINLCAVLPDGAESEHRYPDFVRIGLDIASGGNGRLIDEGNTV</sequence>
<gene>
    <name evidence="1" type="ORF">GCM10023116_14590</name>
</gene>
<dbReference type="EMBL" id="BAABFL010000124">
    <property type="protein sequence ID" value="GAA4649185.1"/>
    <property type="molecule type" value="Genomic_DNA"/>
</dbReference>
<keyword evidence="2" id="KW-1185">Reference proteome</keyword>
<evidence type="ECO:0008006" key="3">
    <source>
        <dbReference type="Google" id="ProtNLM"/>
    </source>
</evidence>
<dbReference type="InterPro" id="IPR053855">
    <property type="entry name" value="DUF6931"/>
</dbReference>
<comment type="caution">
    <text evidence="1">The sequence shown here is derived from an EMBL/GenBank/DDBJ whole genome shotgun (WGS) entry which is preliminary data.</text>
</comment>
<proteinExistence type="predicted"/>
<dbReference type="RefSeq" id="WP_345194953.1">
    <property type="nucleotide sequence ID" value="NZ_BAABFL010000124.1"/>
</dbReference>
<evidence type="ECO:0000313" key="1">
    <source>
        <dbReference type="EMBL" id="GAA4649185.1"/>
    </source>
</evidence>
<reference evidence="2" key="1">
    <citation type="journal article" date="2019" name="Int. J. Syst. Evol. Microbiol.">
        <title>The Global Catalogue of Microorganisms (GCM) 10K type strain sequencing project: providing services to taxonomists for standard genome sequencing and annotation.</title>
        <authorList>
            <consortium name="The Broad Institute Genomics Platform"/>
            <consortium name="The Broad Institute Genome Sequencing Center for Infectious Disease"/>
            <person name="Wu L."/>
            <person name="Ma J."/>
        </authorList>
    </citation>
    <scope>NUCLEOTIDE SEQUENCE [LARGE SCALE GENOMIC DNA]</scope>
    <source>
        <strain evidence="2">JCM 17805</strain>
    </source>
</reference>
<name>A0ABP8UZA8_9GAMM</name>